<dbReference type="AlphaFoldDB" id="A0A1B9GI48"/>
<reference evidence="3" key="2">
    <citation type="submission" date="2013-12" db="EMBL/GenBank/DDBJ databases">
        <title>Evolution of pathogenesis and genome organization in the Tremellales.</title>
        <authorList>
            <person name="Cuomo C."/>
            <person name="Litvintseva A."/>
            <person name="Heitman J."/>
            <person name="Chen Y."/>
            <person name="Sun S."/>
            <person name="Springer D."/>
            <person name="Dromer F."/>
            <person name="Young S."/>
            <person name="Zeng Q."/>
            <person name="Chapman S."/>
            <person name="Gujja S."/>
            <person name="Saif S."/>
            <person name="Birren B."/>
        </authorList>
    </citation>
    <scope>NUCLEOTIDE SEQUENCE [LARGE SCALE GENOMIC DNA]</scope>
    <source>
        <strain evidence="3">BCC8398</strain>
    </source>
</reference>
<evidence type="ECO:0000313" key="2">
    <source>
        <dbReference type="EMBL" id="OCF30653.1"/>
    </source>
</evidence>
<evidence type="ECO:0000256" key="1">
    <source>
        <dbReference type="SAM" id="MobiDB-lite"/>
    </source>
</evidence>
<evidence type="ECO:0000313" key="3">
    <source>
        <dbReference type="Proteomes" id="UP000092666"/>
    </source>
</evidence>
<feature type="region of interest" description="Disordered" evidence="1">
    <location>
        <begin position="212"/>
        <end position="252"/>
    </location>
</feature>
<organism evidence="2 3">
    <name type="scientific">Kwoniella heveanensis BCC8398</name>
    <dbReference type="NCBI Taxonomy" id="1296120"/>
    <lineage>
        <taxon>Eukaryota</taxon>
        <taxon>Fungi</taxon>
        <taxon>Dikarya</taxon>
        <taxon>Basidiomycota</taxon>
        <taxon>Agaricomycotina</taxon>
        <taxon>Tremellomycetes</taxon>
        <taxon>Tremellales</taxon>
        <taxon>Cryptococcaceae</taxon>
        <taxon>Kwoniella</taxon>
    </lineage>
</organism>
<feature type="compositionally biased region" description="Low complexity" evidence="1">
    <location>
        <begin position="127"/>
        <end position="140"/>
    </location>
</feature>
<feature type="compositionally biased region" description="Basic and acidic residues" evidence="1">
    <location>
        <begin position="215"/>
        <end position="240"/>
    </location>
</feature>
<feature type="region of interest" description="Disordered" evidence="1">
    <location>
        <begin position="170"/>
        <end position="191"/>
    </location>
</feature>
<reference evidence="2 3" key="1">
    <citation type="submission" date="2013-07" db="EMBL/GenBank/DDBJ databases">
        <title>The Genome Sequence of Cryptococcus heveanensis BCC8398.</title>
        <authorList>
            <consortium name="The Broad Institute Genome Sequencing Platform"/>
            <person name="Cuomo C."/>
            <person name="Litvintseva A."/>
            <person name="Chen Y."/>
            <person name="Heitman J."/>
            <person name="Sun S."/>
            <person name="Springer D."/>
            <person name="Dromer F."/>
            <person name="Young S.K."/>
            <person name="Zeng Q."/>
            <person name="Gargeya S."/>
            <person name="Fitzgerald M."/>
            <person name="Abouelleil A."/>
            <person name="Alvarado L."/>
            <person name="Berlin A.M."/>
            <person name="Chapman S.B."/>
            <person name="Dewar J."/>
            <person name="Goldberg J."/>
            <person name="Griggs A."/>
            <person name="Gujja S."/>
            <person name="Hansen M."/>
            <person name="Howarth C."/>
            <person name="Imamovic A."/>
            <person name="Larimer J."/>
            <person name="McCowan C."/>
            <person name="Murphy C."/>
            <person name="Pearson M."/>
            <person name="Priest M."/>
            <person name="Roberts A."/>
            <person name="Saif S."/>
            <person name="Shea T."/>
            <person name="Sykes S."/>
            <person name="Wortman J."/>
            <person name="Nusbaum C."/>
            <person name="Birren B."/>
        </authorList>
    </citation>
    <scope>NUCLEOTIDE SEQUENCE [LARGE SCALE GENOMIC DNA]</scope>
    <source>
        <strain evidence="2 3">BCC8398</strain>
    </source>
</reference>
<name>A0A1B9GI48_9TREE</name>
<dbReference type="Proteomes" id="UP000092666">
    <property type="component" value="Unassembled WGS sequence"/>
</dbReference>
<feature type="region of interest" description="Disordered" evidence="1">
    <location>
        <begin position="98"/>
        <end position="150"/>
    </location>
</feature>
<feature type="compositionally biased region" description="Low complexity" evidence="1">
    <location>
        <begin position="107"/>
        <end position="120"/>
    </location>
</feature>
<accession>A0A1B9GI48</accession>
<proteinExistence type="predicted"/>
<protein>
    <submittedName>
        <fullName evidence="2">Uncharacterized protein</fullName>
    </submittedName>
</protein>
<dbReference type="OrthoDB" id="2590631at2759"/>
<sequence>MTLTPPLFCSMCAAPCLLPRINPDHLSSPSTSASCSSSDYSPNSNSNSPAGSSESSLNLAKLDWLSEWYCLRVSSGIIDPTPFFFHHFGEPALPPPFHSELDSKFQSSSNSSSGSNSASAGLGGSGKSAQTHTHTHTQTPETPPPRDGRRCITIHAYCLSAVRSMIRQSASSASSTTAGSNSDGNGVGRAGARTHEEGVMLSWSLPRWTGHGPWMHRDMRDPKAWTWPDRSRSDTTRRGDGGGSSEADQRGDGWSMSIGYWGGTAAQRERWQRTGDHLEATCSSFYHGLALDLPSWIWDLLTLDSVRRYRCDLLKRWRANPSGVGSASCLWSAFG</sequence>
<feature type="compositionally biased region" description="Low complexity" evidence="1">
    <location>
        <begin position="170"/>
        <end position="184"/>
    </location>
</feature>
<gene>
    <name evidence="2" type="ORF">I316_07701</name>
</gene>
<keyword evidence="3" id="KW-1185">Reference proteome</keyword>
<dbReference type="EMBL" id="KV700144">
    <property type="protein sequence ID" value="OCF30653.1"/>
    <property type="molecule type" value="Genomic_DNA"/>
</dbReference>